<evidence type="ECO:0000313" key="3">
    <source>
        <dbReference type="EMBL" id="CAL6033200.1"/>
    </source>
</evidence>
<feature type="region of interest" description="Disordered" evidence="1">
    <location>
        <begin position="1"/>
        <end position="23"/>
    </location>
</feature>
<gene>
    <name evidence="3" type="ORF">HINF_LOCUS34850</name>
    <name evidence="2" type="ORF">HINF_LOCUS55211</name>
    <name evidence="4" type="ORF">HINF_LOCUS75356</name>
</gene>
<dbReference type="Pfam" id="PF07004">
    <property type="entry name" value="SHIPPO-rpt"/>
    <property type="match status" value="4"/>
</dbReference>
<evidence type="ECO:0000256" key="1">
    <source>
        <dbReference type="SAM" id="MobiDB-lite"/>
    </source>
</evidence>
<name>A0AA86R5J9_9EUKA</name>
<comment type="caution">
    <text evidence="2">The sequence shown here is derived from an EMBL/GenBank/DDBJ whole genome shotgun (WGS) entry which is preliminary data.</text>
</comment>
<proteinExistence type="predicted"/>
<reference evidence="2" key="1">
    <citation type="submission" date="2023-06" db="EMBL/GenBank/DDBJ databases">
        <authorList>
            <person name="Kurt Z."/>
        </authorList>
    </citation>
    <scope>NUCLEOTIDE SEQUENCE</scope>
</reference>
<dbReference type="EMBL" id="CAXDID020000665">
    <property type="protein sequence ID" value="CAL6109253.1"/>
    <property type="molecule type" value="Genomic_DNA"/>
</dbReference>
<keyword evidence="5" id="KW-1185">Reference proteome</keyword>
<evidence type="ECO:0000313" key="4">
    <source>
        <dbReference type="EMBL" id="CAL6109253.1"/>
    </source>
</evidence>
<dbReference type="PANTHER" id="PTHR21580:SF28">
    <property type="entry name" value="BOREALIN N-TERMINAL DOMAIN-CONTAINING PROTEIN-RELATED"/>
    <property type="match status" value="1"/>
</dbReference>
<sequence>MTDSSPKQLNQNPGPGAYDPNVPIENARRFTFAGRTKLLSNMSDTPGVGAYHIETALSSSPHSGTGMKPLTNKKRINNDLQPGPAQYDSDKFRKFLGHSTSAFSFRSRTKTTADKETRISPAQYNVDQLRDRGPAFSLKSRITLPELKNSGPGPASIYPDYRLMKTKTIADHIIKPLTVDVNKKPALRDTPGPASYDVKPTRNNHGSTLGSRYSLMAQTF</sequence>
<feature type="region of interest" description="Disordered" evidence="1">
    <location>
        <begin position="184"/>
        <end position="209"/>
    </location>
</feature>
<protein>
    <submittedName>
        <fullName evidence="2">SHIPPO 1-like protein</fullName>
    </submittedName>
    <submittedName>
        <fullName evidence="3">SHIPPO_1-like protein</fullName>
    </submittedName>
</protein>
<dbReference type="InterPro" id="IPR010736">
    <property type="entry name" value="SHIPPO-rpt"/>
</dbReference>
<dbReference type="PANTHER" id="PTHR21580">
    <property type="entry name" value="SHIPPO-1-RELATED"/>
    <property type="match status" value="1"/>
</dbReference>
<accession>A0AA86R5J9</accession>
<organism evidence="2">
    <name type="scientific">Hexamita inflata</name>
    <dbReference type="NCBI Taxonomy" id="28002"/>
    <lineage>
        <taxon>Eukaryota</taxon>
        <taxon>Metamonada</taxon>
        <taxon>Diplomonadida</taxon>
        <taxon>Hexamitidae</taxon>
        <taxon>Hexamitinae</taxon>
        <taxon>Hexamita</taxon>
    </lineage>
</organism>
<dbReference type="AlphaFoldDB" id="A0AA86R5J9"/>
<dbReference type="EMBL" id="CATOUU010001026">
    <property type="protein sequence ID" value="CAI9967566.1"/>
    <property type="molecule type" value="Genomic_DNA"/>
</dbReference>
<dbReference type="InterPro" id="IPR051291">
    <property type="entry name" value="CIMAP"/>
</dbReference>
<evidence type="ECO:0000313" key="2">
    <source>
        <dbReference type="EMBL" id="CAI9967566.1"/>
    </source>
</evidence>
<evidence type="ECO:0000313" key="5">
    <source>
        <dbReference type="Proteomes" id="UP001642409"/>
    </source>
</evidence>
<feature type="compositionally biased region" description="Polar residues" evidence="1">
    <location>
        <begin position="1"/>
        <end position="13"/>
    </location>
</feature>
<dbReference type="Proteomes" id="UP001642409">
    <property type="component" value="Unassembled WGS sequence"/>
</dbReference>
<dbReference type="EMBL" id="CAXDID020000125">
    <property type="protein sequence ID" value="CAL6033200.1"/>
    <property type="molecule type" value="Genomic_DNA"/>
</dbReference>
<reference evidence="3 5" key="2">
    <citation type="submission" date="2024-07" db="EMBL/GenBank/DDBJ databases">
        <authorList>
            <person name="Akdeniz Z."/>
        </authorList>
    </citation>
    <scope>NUCLEOTIDE SEQUENCE [LARGE SCALE GENOMIC DNA]</scope>
</reference>